<gene>
    <name evidence="7" type="ORF">B2K_22320</name>
</gene>
<dbReference type="CDD" id="cd13585">
    <property type="entry name" value="PBP2_TMBP_like"/>
    <property type="match status" value="1"/>
</dbReference>
<evidence type="ECO:0000313" key="7">
    <source>
        <dbReference type="EMBL" id="AFH63396.1"/>
    </source>
</evidence>
<evidence type="ECO:0000256" key="1">
    <source>
        <dbReference type="ARBA" id="ARBA00022475"/>
    </source>
</evidence>
<dbReference type="PANTHER" id="PTHR43649:SF33">
    <property type="entry name" value="POLYGALACTURONAN_RHAMNOGALACTURONAN-BINDING PROTEIN YTCQ"/>
    <property type="match status" value="1"/>
</dbReference>
<dbReference type="HOGENOM" id="CLU_031285_10_1_9"/>
<dbReference type="Pfam" id="PF01547">
    <property type="entry name" value="SBP_bac_1"/>
    <property type="match status" value="1"/>
</dbReference>
<dbReference type="RefSeq" id="WP_014651665.1">
    <property type="nucleotide sequence ID" value="NC_017672.3"/>
</dbReference>
<evidence type="ECO:0000256" key="6">
    <source>
        <dbReference type="SAM" id="SignalP"/>
    </source>
</evidence>
<organism evidence="7 8">
    <name type="scientific">Paenibacillus mucilaginosus K02</name>
    <dbReference type="NCBI Taxonomy" id="997761"/>
    <lineage>
        <taxon>Bacteria</taxon>
        <taxon>Bacillati</taxon>
        <taxon>Bacillota</taxon>
        <taxon>Bacilli</taxon>
        <taxon>Bacillales</taxon>
        <taxon>Paenibacillaceae</taxon>
        <taxon>Paenibacillus</taxon>
    </lineage>
</organism>
<dbReference type="OrthoDB" id="9808332at2"/>
<dbReference type="Proteomes" id="UP000007392">
    <property type="component" value="Chromosome"/>
</dbReference>
<feature type="signal peptide" evidence="6">
    <location>
        <begin position="1"/>
        <end position="24"/>
    </location>
</feature>
<evidence type="ECO:0000256" key="3">
    <source>
        <dbReference type="ARBA" id="ARBA00023136"/>
    </source>
</evidence>
<name>I0BLZ9_9BACL</name>
<keyword evidence="5" id="KW-0449">Lipoprotein</keyword>
<dbReference type="PROSITE" id="PS51257">
    <property type="entry name" value="PROKAR_LIPOPROTEIN"/>
    <property type="match status" value="1"/>
</dbReference>
<dbReference type="AlphaFoldDB" id="I0BLZ9"/>
<accession>I0BLZ9</accession>
<reference evidence="7 8" key="1">
    <citation type="submission" date="2013-06" db="EMBL/GenBank/DDBJ databases">
        <title>Complete genome sequence of Paenibacillus mucilaginosus K02.</title>
        <authorList>
            <person name="Xiao B."/>
            <person name="Sun L."/>
            <person name="Xiao L."/>
            <person name="Lian B."/>
        </authorList>
    </citation>
    <scope>NUCLEOTIDE SEQUENCE [LARGE SCALE GENOMIC DNA]</scope>
    <source>
        <strain evidence="7 8">K02</strain>
    </source>
</reference>
<evidence type="ECO:0000313" key="8">
    <source>
        <dbReference type="Proteomes" id="UP000007392"/>
    </source>
</evidence>
<dbReference type="SUPFAM" id="SSF53850">
    <property type="entry name" value="Periplasmic binding protein-like II"/>
    <property type="match status" value="1"/>
</dbReference>
<keyword evidence="2 6" id="KW-0732">Signal</keyword>
<evidence type="ECO:0000256" key="5">
    <source>
        <dbReference type="ARBA" id="ARBA00023288"/>
    </source>
</evidence>
<keyword evidence="4" id="KW-0564">Palmitate</keyword>
<protein>
    <submittedName>
        <fullName evidence="7">ABC transporter substrate-binding protein</fullName>
    </submittedName>
</protein>
<keyword evidence="3" id="KW-0472">Membrane</keyword>
<evidence type="ECO:0000256" key="2">
    <source>
        <dbReference type="ARBA" id="ARBA00022729"/>
    </source>
</evidence>
<proteinExistence type="predicted"/>
<evidence type="ECO:0000256" key="4">
    <source>
        <dbReference type="ARBA" id="ARBA00023139"/>
    </source>
</evidence>
<dbReference type="PATRIC" id="fig|997761.3.peg.4399"/>
<sequence length="438" mass="49535">MIKTRIPPLSLAVCLALLLTSCSAWDPSGQEGPEAADVIELTFWDENPGESRTPYYEELFRRFEAAHPGIRVNYVGVPVSFNKQQYDVAIAANTMPDLAAVNAEWIADFAAKDALLPLDDYYAAWPGREEIPQSFIDYNRGLVPDEKLYQLPNTLYFDVLWYRADWFREAGVGAPERWDGFFERIRQLNRPELGQYGYSLRGGAGSITQLTSMLYAYSGQSAYFREDGTCTINDPRHLEFLKRYIGLYGQYTKNSDILNGYKEMVSAFDSGTAALISHNFGSYHDHMASLGGDRVGAALLPRAKDGSRVMVTVANGYSIFRSAKHPDAAWNLLQFLMSEESQTYWNAHVGQIPTNRRSLESGAFREPALIREALAALEDPKTVRLHMPYDLPNYAKAVKQQIEPNFQKVLTGELAPELFLDDWAALMERTYAQYHHEE</sequence>
<feature type="chain" id="PRO_5038519202" evidence="6">
    <location>
        <begin position="25"/>
        <end position="438"/>
    </location>
</feature>
<dbReference type="InterPro" id="IPR050490">
    <property type="entry name" value="Bact_solute-bd_prot1"/>
</dbReference>
<keyword evidence="1" id="KW-1003">Cell membrane</keyword>
<dbReference type="InterPro" id="IPR006059">
    <property type="entry name" value="SBP"/>
</dbReference>
<dbReference type="EMBL" id="CP003422">
    <property type="protein sequence ID" value="AFH63396.1"/>
    <property type="molecule type" value="Genomic_DNA"/>
</dbReference>
<dbReference type="Gene3D" id="3.40.190.10">
    <property type="entry name" value="Periplasmic binding protein-like II"/>
    <property type="match status" value="1"/>
</dbReference>
<dbReference type="PANTHER" id="PTHR43649">
    <property type="entry name" value="ARABINOSE-BINDING PROTEIN-RELATED"/>
    <property type="match status" value="1"/>
</dbReference>
<dbReference type="KEGG" id="pmw:B2K_22320"/>